<dbReference type="Gene3D" id="3.30.350.10">
    <property type="entry name" value="Subtilisin inhibitor-like"/>
    <property type="match status" value="1"/>
</dbReference>
<comment type="subcellular location">
    <subcellularLocation>
        <location evidence="1">Secreted</location>
    </subcellularLocation>
</comment>
<comment type="subunit">
    <text evidence="3">Homodimer.</text>
</comment>
<keyword evidence="4" id="KW-0964">Secreted</keyword>
<keyword evidence="6 8" id="KW-0722">Serine protease inhibitor</keyword>
<accession>A0ABT4T1R5</accession>
<evidence type="ECO:0000256" key="2">
    <source>
        <dbReference type="ARBA" id="ARBA00010472"/>
    </source>
</evidence>
<feature type="chain" id="PRO_5046625911" evidence="9">
    <location>
        <begin position="24"/>
        <end position="126"/>
    </location>
</feature>
<comment type="caution">
    <text evidence="11">The sequence shown here is derived from an EMBL/GenBank/DDBJ whole genome shotgun (WGS) entry which is preliminary data.</text>
</comment>
<dbReference type="InterPro" id="IPR036819">
    <property type="entry name" value="Subtilisin_inhibitor-like_sf"/>
</dbReference>
<keyword evidence="12" id="KW-1185">Reference proteome</keyword>
<evidence type="ECO:0000313" key="12">
    <source>
        <dbReference type="Proteomes" id="UP001212498"/>
    </source>
</evidence>
<feature type="domain" description="Subtilisin inhibitor" evidence="10">
    <location>
        <begin position="40"/>
        <end position="112"/>
    </location>
</feature>
<proteinExistence type="inferred from homology"/>
<evidence type="ECO:0000256" key="8">
    <source>
        <dbReference type="RuleBase" id="RU003471"/>
    </source>
</evidence>
<keyword evidence="7" id="KW-1015">Disulfide bond</keyword>
<evidence type="ECO:0000256" key="7">
    <source>
        <dbReference type="ARBA" id="ARBA00023157"/>
    </source>
</evidence>
<gene>
    <name evidence="11" type="ORF">OUY24_21750</name>
</gene>
<feature type="signal peptide" evidence="9">
    <location>
        <begin position="1"/>
        <end position="23"/>
    </location>
</feature>
<reference evidence="11 12" key="1">
    <citation type="submission" date="2022-11" db="EMBL/GenBank/DDBJ databases">
        <title>Nonomuraea corallina sp. nov., a new species of the genus Nonomuraea isolated from sea side sediment in Thai sea.</title>
        <authorList>
            <person name="Ngamcharungchit C."/>
            <person name="Matsumoto A."/>
            <person name="Suriyachadkun C."/>
            <person name="Panbangred W."/>
            <person name="Inahashi Y."/>
            <person name="Intra B."/>
        </authorList>
    </citation>
    <scope>NUCLEOTIDE SEQUENCE [LARGE SCALE GENOMIC DNA]</scope>
    <source>
        <strain evidence="11 12">DSM 43553</strain>
    </source>
</reference>
<evidence type="ECO:0000256" key="4">
    <source>
        <dbReference type="ARBA" id="ARBA00022525"/>
    </source>
</evidence>
<organism evidence="11 12">
    <name type="scientific">Nonomuraea ferruginea</name>
    <dbReference type="NCBI Taxonomy" id="46174"/>
    <lineage>
        <taxon>Bacteria</taxon>
        <taxon>Bacillati</taxon>
        <taxon>Actinomycetota</taxon>
        <taxon>Actinomycetes</taxon>
        <taxon>Streptosporangiales</taxon>
        <taxon>Streptosporangiaceae</taxon>
        <taxon>Nonomuraea</taxon>
    </lineage>
</organism>
<evidence type="ECO:0000259" key="10">
    <source>
        <dbReference type="Pfam" id="PF00720"/>
    </source>
</evidence>
<protein>
    <submittedName>
        <fullName evidence="11">SSI family serine proteinase inhibitor</fullName>
    </submittedName>
</protein>
<dbReference type="InterPro" id="IPR000691">
    <property type="entry name" value="Prot_inh_I16_SSI"/>
</dbReference>
<dbReference type="EMBL" id="JAPNUD010000062">
    <property type="protein sequence ID" value="MDA0643260.1"/>
    <property type="molecule type" value="Genomic_DNA"/>
</dbReference>
<evidence type="ECO:0000313" key="11">
    <source>
        <dbReference type="EMBL" id="MDA0643260.1"/>
    </source>
</evidence>
<dbReference type="Proteomes" id="UP001212498">
    <property type="component" value="Unassembled WGS sequence"/>
</dbReference>
<dbReference type="PRINTS" id="PR00294">
    <property type="entry name" value="SSBTLNINHBTR"/>
</dbReference>
<keyword evidence="9" id="KW-0732">Signal</keyword>
<evidence type="ECO:0000256" key="3">
    <source>
        <dbReference type="ARBA" id="ARBA00011738"/>
    </source>
</evidence>
<keyword evidence="5 8" id="KW-0646">Protease inhibitor</keyword>
<comment type="similarity">
    <text evidence="2 8">Belongs to the protease inhibitor I16 (SSI) family.</text>
</comment>
<evidence type="ECO:0000256" key="5">
    <source>
        <dbReference type="ARBA" id="ARBA00022690"/>
    </source>
</evidence>
<evidence type="ECO:0000256" key="9">
    <source>
        <dbReference type="SAM" id="SignalP"/>
    </source>
</evidence>
<name>A0ABT4T1R5_9ACTN</name>
<dbReference type="Pfam" id="PF00720">
    <property type="entry name" value="SSI"/>
    <property type="match status" value="1"/>
</dbReference>
<dbReference type="RefSeq" id="WP_148030347.1">
    <property type="nucleotide sequence ID" value="NZ_BAABFD010000001.1"/>
</dbReference>
<sequence length="126" mass="12774">MMKAFGAIALCGSLLTVPAPAVAASTPGAVLRILVTVKNGPTRTATLTCRPAGGTHRSASAACKLLARAGGDPARLVGSSKAACTREFRPAAVVVTGRWRGEPISFGRMYSNACLMKSAGGALFTP</sequence>
<dbReference type="InterPro" id="IPR023549">
    <property type="entry name" value="Subtilisin_inhibitor"/>
</dbReference>
<dbReference type="SUPFAM" id="SSF55399">
    <property type="entry name" value="Subtilisin inhibitor"/>
    <property type="match status" value="1"/>
</dbReference>
<evidence type="ECO:0000256" key="1">
    <source>
        <dbReference type="ARBA" id="ARBA00004613"/>
    </source>
</evidence>
<evidence type="ECO:0000256" key="6">
    <source>
        <dbReference type="ARBA" id="ARBA00022900"/>
    </source>
</evidence>